<dbReference type="Proteomes" id="UP000410492">
    <property type="component" value="Unassembled WGS sequence"/>
</dbReference>
<evidence type="ECO:0000313" key="8">
    <source>
        <dbReference type="Proteomes" id="UP000410492"/>
    </source>
</evidence>
<dbReference type="OrthoDB" id="6781499at2759"/>
<evidence type="ECO:0000256" key="4">
    <source>
        <dbReference type="ARBA" id="ARBA00022833"/>
    </source>
</evidence>
<dbReference type="Pfam" id="PF00096">
    <property type="entry name" value="zf-C2H2"/>
    <property type="match status" value="4"/>
</dbReference>
<dbReference type="PROSITE" id="PS50157">
    <property type="entry name" value="ZINC_FINGER_C2H2_2"/>
    <property type="match status" value="6"/>
</dbReference>
<feature type="domain" description="C2H2-type" evidence="6">
    <location>
        <begin position="271"/>
        <end position="294"/>
    </location>
</feature>
<keyword evidence="1" id="KW-0479">Metal-binding</keyword>
<name>A0A653BRR7_CALMS</name>
<dbReference type="PANTHER" id="PTHR24379">
    <property type="entry name" value="KRAB AND ZINC FINGER DOMAIN-CONTAINING"/>
    <property type="match status" value="1"/>
</dbReference>
<evidence type="ECO:0000313" key="7">
    <source>
        <dbReference type="EMBL" id="VEN37676.1"/>
    </source>
</evidence>
<protein>
    <recommendedName>
        <fullName evidence="6">C2H2-type domain-containing protein</fullName>
    </recommendedName>
</protein>
<feature type="domain" description="C2H2-type" evidence="6">
    <location>
        <begin position="243"/>
        <end position="270"/>
    </location>
</feature>
<evidence type="ECO:0000259" key="6">
    <source>
        <dbReference type="PROSITE" id="PS50157"/>
    </source>
</evidence>
<gene>
    <name evidence="7" type="ORF">CALMAC_LOCUS2853</name>
</gene>
<accession>A0A653BRR7</accession>
<evidence type="ECO:0000256" key="3">
    <source>
        <dbReference type="ARBA" id="ARBA00022771"/>
    </source>
</evidence>
<dbReference type="EMBL" id="CAACVG010003655">
    <property type="protein sequence ID" value="VEN37676.1"/>
    <property type="molecule type" value="Genomic_DNA"/>
</dbReference>
<feature type="domain" description="C2H2-type" evidence="6">
    <location>
        <begin position="109"/>
        <end position="136"/>
    </location>
</feature>
<keyword evidence="4" id="KW-0862">Zinc</keyword>
<feature type="domain" description="C2H2-type" evidence="6">
    <location>
        <begin position="514"/>
        <end position="541"/>
    </location>
</feature>
<organism evidence="7 8">
    <name type="scientific">Callosobruchus maculatus</name>
    <name type="common">Southern cowpea weevil</name>
    <name type="synonym">Pulse bruchid</name>
    <dbReference type="NCBI Taxonomy" id="64391"/>
    <lineage>
        <taxon>Eukaryota</taxon>
        <taxon>Metazoa</taxon>
        <taxon>Ecdysozoa</taxon>
        <taxon>Arthropoda</taxon>
        <taxon>Hexapoda</taxon>
        <taxon>Insecta</taxon>
        <taxon>Pterygota</taxon>
        <taxon>Neoptera</taxon>
        <taxon>Endopterygota</taxon>
        <taxon>Coleoptera</taxon>
        <taxon>Polyphaga</taxon>
        <taxon>Cucujiformia</taxon>
        <taxon>Chrysomeloidea</taxon>
        <taxon>Chrysomelidae</taxon>
        <taxon>Bruchinae</taxon>
        <taxon>Bruchini</taxon>
        <taxon>Callosobruchus</taxon>
    </lineage>
</organism>
<sequence>MSVHSETCKPSTCKHCNATFKSETALDDHVLRIHPDSAASVSKKIFECLQCSFRTVRKGYLRQHILTHSNYKLYTCTHCDAKFKRKVTLNDHIIREHPDFATSVNSTVYECTSCTYKSTVRSQINRHMSVHSETPQTQTLFTCKHCNATFKTKRALDGHVVEKHPEFITSVSRKMHECKICFYKTIHSYKLNMHMSKHPETASSYKLSRCVHCEATFKTKTALDEHVFKKHPDFAAPVDKKIFECSQCSFRTVRKSYLRKHMLTHSNYKLYTCTHCDAKFKRNATLNDHIIRKHPDFATVRIHIKRHMSVHSETCKPSTCKHCNATFKTKTALNKHVVKEHPDLPASVGKKLFECSQCSFRTVQKRSLNSHIIRDHPDFATSIDSAVYECTSCPYKTTARGYFEKHMLLHPETCKVSTCKHCNVTFKTERALDEHVVWKHPDLAALVGEKILECSECSFITFRKSYLDKHMLAHSNKLNTCTYCDAAFKRKTTLNDHIVREHPDFAASVDSAVYECTSCTYKSTVRSQFNRHMSVHSETPRPRKLHTCKHCNAAYKTKRALDDHVVRKHPDFMSSYHQFLERYTNTESAVTQPSI</sequence>
<keyword evidence="2" id="KW-0677">Repeat</keyword>
<feature type="domain" description="C2H2-type" evidence="6">
    <location>
        <begin position="46"/>
        <end position="73"/>
    </location>
</feature>
<dbReference type="InterPro" id="IPR013087">
    <property type="entry name" value="Znf_C2H2_type"/>
</dbReference>
<reference evidence="7 8" key="1">
    <citation type="submission" date="2019-01" db="EMBL/GenBank/DDBJ databases">
        <authorList>
            <person name="Sayadi A."/>
        </authorList>
    </citation>
    <scope>NUCLEOTIDE SEQUENCE [LARGE SCALE GENOMIC DNA]</scope>
</reference>
<dbReference type="SUPFAM" id="SSF57667">
    <property type="entry name" value="beta-beta-alpha zinc fingers"/>
    <property type="match status" value="5"/>
</dbReference>
<dbReference type="InterPro" id="IPR036236">
    <property type="entry name" value="Znf_C2H2_sf"/>
</dbReference>
<dbReference type="GO" id="GO:0008270">
    <property type="term" value="F:zinc ion binding"/>
    <property type="evidence" value="ECO:0007669"/>
    <property type="project" value="UniProtKB-KW"/>
</dbReference>
<dbReference type="SMART" id="SM00355">
    <property type="entry name" value="ZnF_C2H2"/>
    <property type="match status" value="17"/>
</dbReference>
<dbReference type="Pfam" id="PF12874">
    <property type="entry name" value="zf-met"/>
    <property type="match status" value="2"/>
</dbReference>
<dbReference type="AlphaFoldDB" id="A0A653BRR7"/>
<dbReference type="Pfam" id="PF13909">
    <property type="entry name" value="zf-H2C2_5"/>
    <property type="match status" value="1"/>
</dbReference>
<evidence type="ECO:0000256" key="2">
    <source>
        <dbReference type="ARBA" id="ARBA00022737"/>
    </source>
</evidence>
<keyword evidence="8" id="KW-1185">Reference proteome</keyword>
<proteinExistence type="predicted"/>
<dbReference type="PROSITE" id="PS00028">
    <property type="entry name" value="ZINC_FINGER_C2H2_1"/>
    <property type="match status" value="9"/>
</dbReference>
<keyword evidence="3 5" id="KW-0863">Zinc-finger</keyword>
<evidence type="ECO:0000256" key="1">
    <source>
        <dbReference type="ARBA" id="ARBA00022723"/>
    </source>
</evidence>
<evidence type="ECO:0000256" key="5">
    <source>
        <dbReference type="PROSITE-ProRule" id="PRU00042"/>
    </source>
</evidence>
<feature type="domain" description="C2H2-type" evidence="6">
    <location>
        <begin position="74"/>
        <end position="97"/>
    </location>
</feature>
<dbReference type="PANTHER" id="PTHR24379:SF121">
    <property type="entry name" value="C2H2-TYPE DOMAIN-CONTAINING PROTEIN"/>
    <property type="match status" value="1"/>
</dbReference>
<dbReference type="Gene3D" id="3.30.160.60">
    <property type="entry name" value="Classic Zinc Finger"/>
    <property type="match status" value="10"/>
</dbReference>